<dbReference type="Proteomes" id="UP001479436">
    <property type="component" value="Unassembled WGS sequence"/>
</dbReference>
<protein>
    <submittedName>
        <fullName evidence="2">Uncharacterized protein</fullName>
    </submittedName>
</protein>
<accession>A0ABR2WJZ9</accession>
<proteinExistence type="predicted"/>
<reference evidence="2 3" key="1">
    <citation type="submission" date="2023-04" db="EMBL/GenBank/DDBJ databases">
        <title>Genome of Basidiobolus ranarum AG-B5.</title>
        <authorList>
            <person name="Stajich J.E."/>
            <person name="Carter-House D."/>
            <person name="Gryganskyi A."/>
        </authorList>
    </citation>
    <scope>NUCLEOTIDE SEQUENCE [LARGE SCALE GENOMIC DNA]</scope>
    <source>
        <strain evidence="2 3">AG-B5</strain>
    </source>
</reference>
<feature type="transmembrane region" description="Helical" evidence="1">
    <location>
        <begin position="78"/>
        <end position="98"/>
    </location>
</feature>
<keyword evidence="1" id="KW-0472">Membrane</keyword>
<evidence type="ECO:0000313" key="3">
    <source>
        <dbReference type="Proteomes" id="UP001479436"/>
    </source>
</evidence>
<dbReference type="EMBL" id="JASJQH010001197">
    <property type="protein sequence ID" value="KAK9761848.1"/>
    <property type="molecule type" value="Genomic_DNA"/>
</dbReference>
<comment type="caution">
    <text evidence="2">The sequence shown here is derived from an EMBL/GenBank/DDBJ whole genome shotgun (WGS) entry which is preliminary data.</text>
</comment>
<sequence length="151" mass="17248">MEMKYQFADFHFTRPWWLATLWIFIGSLNTTLAQRLQLHLRQGSQLAFLFPLSNLPPSQADSSELHATSNSNKLSMGLLAMIFAFGGCLIAVVGVNLYRGVIGVWPALFKINGDEEMERNAQQRLMFETPEWLDPLPLYTDEHLPTYESLL</sequence>
<keyword evidence="1" id="KW-0812">Transmembrane</keyword>
<keyword evidence="3" id="KW-1185">Reference proteome</keyword>
<organism evidence="2 3">
    <name type="scientific">Basidiobolus ranarum</name>
    <dbReference type="NCBI Taxonomy" id="34480"/>
    <lineage>
        <taxon>Eukaryota</taxon>
        <taxon>Fungi</taxon>
        <taxon>Fungi incertae sedis</taxon>
        <taxon>Zoopagomycota</taxon>
        <taxon>Entomophthoromycotina</taxon>
        <taxon>Basidiobolomycetes</taxon>
        <taxon>Basidiobolales</taxon>
        <taxon>Basidiobolaceae</taxon>
        <taxon>Basidiobolus</taxon>
    </lineage>
</organism>
<evidence type="ECO:0000256" key="1">
    <source>
        <dbReference type="SAM" id="Phobius"/>
    </source>
</evidence>
<keyword evidence="1" id="KW-1133">Transmembrane helix</keyword>
<evidence type="ECO:0000313" key="2">
    <source>
        <dbReference type="EMBL" id="KAK9761848.1"/>
    </source>
</evidence>
<gene>
    <name evidence="2" type="ORF">K7432_012945</name>
</gene>
<name>A0ABR2WJZ9_9FUNG</name>